<evidence type="ECO:0000256" key="2">
    <source>
        <dbReference type="ARBA" id="ARBA00010742"/>
    </source>
</evidence>
<reference evidence="5 6" key="1">
    <citation type="submission" date="2019-09" db="EMBL/GenBank/DDBJ databases">
        <title>Phylogeny of genus Pseudoclavibacter and closely related genus.</title>
        <authorList>
            <person name="Li Y."/>
        </authorList>
    </citation>
    <scope>NUCLEOTIDE SEQUENCE [LARGE SCALE GENOMIC DNA]</scope>
    <source>
        <strain evidence="5 6">DSM 23821</strain>
    </source>
</reference>
<dbReference type="Proteomes" id="UP000467240">
    <property type="component" value="Unassembled WGS sequence"/>
</dbReference>
<dbReference type="SUPFAM" id="SSF53850">
    <property type="entry name" value="Periplasmic binding protein-like II"/>
    <property type="match status" value="1"/>
</dbReference>
<dbReference type="GO" id="GO:0042597">
    <property type="term" value="C:periplasmic space"/>
    <property type="evidence" value="ECO:0007669"/>
    <property type="project" value="UniProtKB-SubCell"/>
</dbReference>
<evidence type="ECO:0000259" key="4">
    <source>
        <dbReference type="Pfam" id="PF09084"/>
    </source>
</evidence>
<dbReference type="OrthoDB" id="5065011at2"/>
<keyword evidence="3" id="KW-0732">Signal</keyword>
<dbReference type="AlphaFoldDB" id="A0A7J5BMN7"/>
<gene>
    <name evidence="5" type="ORF">F8O01_16070</name>
</gene>
<comment type="similarity">
    <text evidence="2">Belongs to the bacterial solute-binding protein SsuA/TauA family.</text>
</comment>
<comment type="subcellular location">
    <subcellularLocation>
        <location evidence="1">Periplasm</location>
    </subcellularLocation>
</comment>
<dbReference type="Pfam" id="PF09084">
    <property type="entry name" value="NMT1"/>
    <property type="match status" value="1"/>
</dbReference>
<dbReference type="Gene3D" id="3.40.190.10">
    <property type="entry name" value="Periplasmic binding protein-like II"/>
    <property type="match status" value="2"/>
</dbReference>
<comment type="caution">
    <text evidence="5">The sequence shown here is derived from an EMBL/GenBank/DDBJ whole genome shotgun (WGS) entry which is preliminary data.</text>
</comment>
<name>A0A7J5BMN7_9MICO</name>
<dbReference type="PANTHER" id="PTHR30024">
    <property type="entry name" value="ALIPHATIC SULFONATES-BINDING PROTEIN-RELATED"/>
    <property type="match status" value="1"/>
</dbReference>
<sequence>MMLRVSYFVPPAPLVEARERGLLGGIELEETRTTGSPAQLEGLLAGELDIVVTAIDNLFEWVRAGADVRLVAQVEKTTPLTILGAPGISTIGELAGRRFAVDAYANGFALVARHLLQRADVDVEWVEVGGVTERLDALLAGEVAATLLGPPFDAQASSAGCGELARVQQEFPAFPGQGLVVRSSLIGSSELDRFLAALGASGLLPVDPAGLDLLTRIRADLGLLPPGAELRSLALHP</sequence>
<evidence type="ECO:0000313" key="6">
    <source>
        <dbReference type="Proteomes" id="UP000467240"/>
    </source>
</evidence>
<feature type="domain" description="SsuA/THI5-like" evidence="4">
    <location>
        <begin position="25"/>
        <end position="147"/>
    </location>
</feature>
<evidence type="ECO:0000256" key="1">
    <source>
        <dbReference type="ARBA" id="ARBA00004418"/>
    </source>
</evidence>
<evidence type="ECO:0000313" key="5">
    <source>
        <dbReference type="EMBL" id="KAB1652844.1"/>
    </source>
</evidence>
<keyword evidence="6" id="KW-1185">Reference proteome</keyword>
<dbReference type="EMBL" id="WBJZ01000027">
    <property type="protein sequence ID" value="KAB1652844.1"/>
    <property type="molecule type" value="Genomic_DNA"/>
</dbReference>
<proteinExistence type="inferred from homology"/>
<dbReference type="PANTHER" id="PTHR30024:SF47">
    <property type="entry name" value="TAURINE-BINDING PERIPLASMIC PROTEIN"/>
    <property type="match status" value="1"/>
</dbReference>
<organism evidence="5 6">
    <name type="scientific">Pseudoclavibacter chungangensis</name>
    <dbReference type="NCBI Taxonomy" id="587635"/>
    <lineage>
        <taxon>Bacteria</taxon>
        <taxon>Bacillati</taxon>
        <taxon>Actinomycetota</taxon>
        <taxon>Actinomycetes</taxon>
        <taxon>Micrococcales</taxon>
        <taxon>Microbacteriaceae</taxon>
        <taxon>Pseudoclavibacter</taxon>
    </lineage>
</organism>
<accession>A0A7J5BMN7</accession>
<protein>
    <submittedName>
        <fullName evidence="5">ABC transporter substrate-binding protein</fullName>
    </submittedName>
</protein>
<dbReference type="InterPro" id="IPR015168">
    <property type="entry name" value="SsuA/THI5"/>
</dbReference>
<evidence type="ECO:0000256" key="3">
    <source>
        <dbReference type="ARBA" id="ARBA00022729"/>
    </source>
</evidence>